<evidence type="ECO:0000313" key="2">
    <source>
        <dbReference type="Proteomes" id="UP000199393"/>
    </source>
</evidence>
<sequence length="86" mass="9015">MQRVLVRLFSDQREPGRIQASGLGALTAQYFLNLDHVVEILAATDVLDDDGPAALEGLMAAKVTDLARVILSGGVRAASAEPQLAG</sequence>
<dbReference type="RefSeq" id="WP_091587534.1">
    <property type="nucleotide sequence ID" value="NZ_JBHRWG010000002.1"/>
</dbReference>
<accession>A0A1C3MWN0</accession>
<dbReference type="OrthoDB" id="3216692at2"/>
<name>A0A1C3MWN0_9ACTN</name>
<organism evidence="1 2">
    <name type="scientific">Micromonospora krabiensis</name>
    <dbReference type="NCBI Taxonomy" id="307121"/>
    <lineage>
        <taxon>Bacteria</taxon>
        <taxon>Bacillati</taxon>
        <taxon>Actinomycetota</taxon>
        <taxon>Actinomycetes</taxon>
        <taxon>Micromonosporales</taxon>
        <taxon>Micromonosporaceae</taxon>
        <taxon>Micromonospora</taxon>
    </lineage>
</organism>
<reference evidence="2" key="1">
    <citation type="submission" date="2016-06" db="EMBL/GenBank/DDBJ databases">
        <authorList>
            <person name="Varghese N."/>
        </authorList>
    </citation>
    <scope>NUCLEOTIDE SEQUENCE [LARGE SCALE GENOMIC DNA]</scope>
    <source>
        <strain evidence="2">DSM 45344</strain>
    </source>
</reference>
<keyword evidence="2" id="KW-1185">Reference proteome</keyword>
<dbReference type="Proteomes" id="UP000199393">
    <property type="component" value="Chromosome I"/>
</dbReference>
<proteinExistence type="predicted"/>
<evidence type="ECO:0000313" key="1">
    <source>
        <dbReference type="EMBL" id="SBV24733.1"/>
    </source>
</evidence>
<gene>
    <name evidence="1" type="ORF">GA0070620_0171</name>
</gene>
<dbReference type="AlphaFoldDB" id="A0A1C3MWN0"/>
<protein>
    <submittedName>
        <fullName evidence="1">Uncharacterized protein</fullName>
    </submittedName>
</protein>
<dbReference type="EMBL" id="LT598496">
    <property type="protein sequence ID" value="SBV24733.1"/>
    <property type="molecule type" value="Genomic_DNA"/>
</dbReference>